<evidence type="ECO:0000259" key="6">
    <source>
        <dbReference type="PROSITE" id="PS51332"/>
    </source>
</evidence>
<dbReference type="STRING" id="682795.AciX8_0908"/>
<dbReference type="InterPro" id="IPR036724">
    <property type="entry name" value="Cobalamin-bd_sf"/>
</dbReference>
<accession>G8NTM5</accession>
<evidence type="ECO:0000256" key="4">
    <source>
        <dbReference type="ARBA" id="ARBA00023004"/>
    </source>
</evidence>
<dbReference type="PROSITE" id="PS51918">
    <property type="entry name" value="RADICAL_SAM"/>
    <property type="match status" value="1"/>
</dbReference>
<evidence type="ECO:0000313" key="8">
    <source>
        <dbReference type="EMBL" id="AEU35257.1"/>
    </source>
</evidence>
<dbReference type="SUPFAM" id="SSF52242">
    <property type="entry name" value="Cobalamin (vitamin B12)-binding domain"/>
    <property type="match status" value="1"/>
</dbReference>
<proteinExistence type="predicted"/>
<keyword evidence="5" id="KW-0411">Iron-sulfur</keyword>
<dbReference type="SFLD" id="SFLDS00029">
    <property type="entry name" value="Radical_SAM"/>
    <property type="match status" value="1"/>
</dbReference>
<protein>
    <submittedName>
        <fullName evidence="8">Cobalamin B12-binding domain protein</fullName>
    </submittedName>
</protein>
<evidence type="ECO:0000256" key="3">
    <source>
        <dbReference type="ARBA" id="ARBA00022723"/>
    </source>
</evidence>
<dbReference type="InterPro" id="IPR007197">
    <property type="entry name" value="rSAM"/>
</dbReference>
<dbReference type="Proteomes" id="UP000007113">
    <property type="component" value="Chromosome"/>
</dbReference>
<dbReference type="GO" id="GO:0031419">
    <property type="term" value="F:cobalamin binding"/>
    <property type="evidence" value="ECO:0007669"/>
    <property type="project" value="InterPro"/>
</dbReference>
<organism evidence="8 9">
    <name type="scientific">Granulicella mallensis (strain ATCC BAA-1857 / DSM 23137 / MP5ACTX8)</name>
    <dbReference type="NCBI Taxonomy" id="682795"/>
    <lineage>
        <taxon>Bacteria</taxon>
        <taxon>Pseudomonadati</taxon>
        <taxon>Acidobacteriota</taxon>
        <taxon>Terriglobia</taxon>
        <taxon>Terriglobales</taxon>
        <taxon>Acidobacteriaceae</taxon>
        <taxon>Granulicella</taxon>
    </lineage>
</organism>
<dbReference type="GO" id="GO:0003824">
    <property type="term" value="F:catalytic activity"/>
    <property type="evidence" value="ECO:0007669"/>
    <property type="project" value="InterPro"/>
</dbReference>
<dbReference type="KEGG" id="gma:AciX8_0908"/>
<keyword evidence="4" id="KW-0408">Iron</keyword>
<evidence type="ECO:0000313" key="9">
    <source>
        <dbReference type="Proteomes" id="UP000007113"/>
    </source>
</evidence>
<evidence type="ECO:0000256" key="1">
    <source>
        <dbReference type="ARBA" id="ARBA00001966"/>
    </source>
</evidence>
<gene>
    <name evidence="8" type="ordered locus">AciX8_0908</name>
</gene>
<dbReference type="GO" id="GO:0046872">
    <property type="term" value="F:metal ion binding"/>
    <property type="evidence" value="ECO:0007669"/>
    <property type="project" value="UniProtKB-KW"/>
</dbReference>
<dbReference type="AlphaFoldDB" id="G8NTM5"/>
<dbReference type="InterPro" id="IPR058240">
    <property type="entry name" value="rSAM_sf"/>
</dbReference>
<dbReference type="OrthoDB" id="100851at2"/>
<dbReference type="Pfam" id="PF02310">
    <property type="entry name" value="B12-binding"/>
    <property type="match status" value="1"/>
</dbReference>
<feature type="domain" description="B12-binding" evidence="6">
    <location>
        <begin position="13"/>
        <end position="148"/>
    </location>
</feature>
<dbReference type="Gene3D" id="3.80.30.20">
    <property type="entry name" value="tm_1862 like domain"/>
    <property type="match status" value="1"/>
</dbReference>
<dbReference type="SFLD" id="SFLDG01123">
    <property type="entry name" value="methyltransferase_(Class_B)"/>
    <property type="match status" value="1"/>
</dbReference>
<dbReference type="SMART" id="SM00729">
    <property type="entry name" value="Elp3"/>
    <property type="match status" value="1"/>
</dbReference>
<keyword evidence="9" id="KW-1185">Reference proteome</keyword>
<dbReference type="InterPro" id="IPR023404">
    <property type="entry name" value="rSAM_horseshoe"/>
</dbReference>
<dbReference type="eggNOG" id="COG1032">
    <property type="taxonomic scope" value="Bacteria"/>
</dbReference>
<dbReference type="PROSITE" id="PS51332">
    <property type="entry name" value="B12_BINDING"/>
    <property type="match status" value="1"/>
</dbReference>
<dbReference type="InterPro" id="IPR006158">
    <property type="entry name" value="Cobalamin-bd"/>
</dbReference>
<evidence type="ECO:0000256" key="5">
    <source>
        <dbReference type="ARBA" id="ARBA00023014"/>
    </source>
</evidence>
<dbReference type="RefSeq" id="WP_014264139.1">
    <property type="nucleotide sequence ID" value="NC_016631.1"/>
</dbReference>
<dbReference type="InterPro" id="IPR051198">
    <property type="entry name" value="BchE-like"/>
</dbReference>
<sequence>MLEAFDQTVAPSRGKVVLFYPPYDGPPLGAPLSLLALAGTLKEANFEVVLIDAAIEPKYLDKIREHCKHAVCIGISVLTGPMIRGAIEAAQCVKEHTPTVPVIFGGWHPTLCPESTLRESYVDIVVRGQGEATIVELAKALADRNPLDFIQGISWKKNGRLIENFERRVQPIDAFAPPAYEATDFDSYERISGKRELAYATSVGCPYACNYCTDMVVYKRRFNAYAAEHVVAELVGLVKQYRISNVALLDSNFPVDLRRAIAIAQGIRDSGVKFTWTFQASTDFICRMSQDEVQLLADSGVSYMGFGTESTSKAVLKLMNKRHQRVDEMYETARKASLAGIRVTFNLILGYPGETEQDRLETFRTMSDIGRQFPNVRFSPNIFTPYPGIPIWPQLRELGVVEPQTLEDWMTMPLGANFLPWLRGRELARLDRMLEYFLLLNQVRHKSGVSNIQKRIARLVSRPIRWRLDSSQFSFPWELWLSHVSEYLVRRRSLVTGQPLPVLTPASKQEPANVC</sequence>
<keyword evidence="2" id="KW-0949">S-adenosyl-L-methionine</keyword>
<evidence type="ECO:0000256" key="2">
    <source>
        <dbReference type="ARBA" id="ARBA00022691"/>
    </source>
</evidence>
<dbReference type="CDD" id="cd02068">
    <property type="entry name" value="radical_SAM_B12_BD"/>
    <property type="match status" value="1"/>
</dbReference>
<dbReference type="SFLD" id="SFLDG01082">
    <property type="entry name" value="B12-binding_domain_containing"/>
    <property type="match status" value="1"/>
</dbReference>
<dbReference type="PANTHER" id="PTHR43409">
    <property type="entry name" value="ANAEROBIC MAGNESIUM-PROTOPORPHYRIN IX MONOMETHYL ESTER CYCLASE-RELATED"/>
    <property type="match status" value="1"/>
</dbReference>
<dbReference type="InterPro" id="IPR006638">
    <property type="entry name" value="Elp3/MiaA/NifB-like_rSAM"/>
</dbReference>
<dbReference type="InterPro" id="IPR034466">
    <property type="entry name" value="Methyltransferase_Class_B"/>
</dbReference>
<name>G8NTM5_GRAMM</name>
<dbReference type="EMBL" id="CP003130">
    <property type="protein sequence ID" value="AEU35257.1"/>
    <property type="molecule type" value="Genomic_DNA"/>
</dbReference>
<dbReference type="Pfam" id="PF04055">
    <property type="entry name" value="Radical_SAM"/>
    <property type="match status" value="1"/>
</dbReference>
<feature type="domain" description="Radical SAM core" evidence="7">
    <location>
        <begin position="191"/>
        <end position="423"/>
    </location>
</feature>
<dbReference type="Gene3D" id="3.40.50.280">
    <property type="entry name" value="Cobalamin-binding domain"/>
    <property type="match status" value="1"/>
</dbReference>
<keyword evidence="3" id="KW-0479">Metal-binding</keyword>
<dbReference type="HOGENOM" id="CLU_021572_4_3_0"/>
<dbReference type="GO" id="GO:0051539">
    <property type="term" value="F:4 iron, 4 sulfur cluster binding"/>
    <property type="evidence" value="ECO:0007669"/>
    <property type="project" value="UniProtKB-KW"/>
</dbReference>
<dbReference type="CDD" id="cd01335">
    <property type="entry name" value="Radical_SAM"/>
    <property type="match status" value="1"/>
</dbReference>
<dbReference type="SUPFAM" id="SSF102114">
    <property type="entry name" value="Radical SAM enzymes"/>
    <property type="match status" value="1"/>
</dbReference>
<reference evidence="8 9" key="1">
    <citation type="submission" date="2011-11" db="EMBL/GenBank/DDBJ databases">
        <title>Complete sequence of Granulicella mallensis MP5ACTX8.</title>
        <authorList>
            <consortium name="US DOE Joint Genome Institute"/>
            <person name="Lucas S."/>
            <person name="Copeland A."/>
            <person name="Lapidus A."/>
            <person name="Cheng J.-F."/>
            <person name="Goodwin L."/>
            <person name="Pitluck S."/>
            <person name="Peters L."/>
            <person name="Lu M."/>
            <person name="Detter J.C."/>
            <person name="Han C."/>
            <person name="Tapia R."/>
            <person name="Land M."/>
            <person name="Hauser L."/>
            <person name="Kyrpides N."/>
            <person name="Ivanova N."/>
            <person name="Mikhailova N."/>
            <person name="Pagani I."/>
            <person name="Rawat S."/>
            <person name="Mannisto M."/>
            <person name="Haggblom M."/>
            <person name="Woyke T."/>
        </authorList>
    </citation>
    <scope>NUCLEOTIDE SEQUENCE [LARGE SCALE GENOMIC DNA]</scope>
    <source>
        <strain evidence="9">ATCC BAA-1857 / DSM 23137 / MP5ACTX8</strain>
    </source>
</reference>
<comment type="cofactor">
    <cofactor evidence="1">
        <name>[4Fe-4S] cluster</name>
        <dbReference type="ChEBI" id="CHEBI:49883"/>
    </cofactor>
</comment>
<evidence type="ECO:0000259" key="7">
    <source>
        <dbReference type="PROSITE" id="PS51918"/>
    </source>
</evidence>